<accession>A0A1X2IXT8</accession>
<feature type="compositionally biased region" description="Polar residues" evidence="1">
    <location>
        <begin position="1"/>
        <end position="25"/>
    </location>
</feature>
<name>A0A1X2IXT8_9FUNG</name>
<evidence type="ECO:0000313" key="3">
    <source>
        <dbReference type="Proteomes" id="UP000193560"/>
    </source>
</evidence>
<reference evidence="2 3" key="1">
    <citation type="submission" date="2016-07" db="EMBL/GenBank/DDBJ databases">
        <title>Pervasive Adenine N6-methylation of Active Genes in Fungi.</title>
        <authorList>
            <consortium name="DOE Joint Genome Institute"/>
            <person name="Mondo S.J."/>
            <person name="Dannebaum R.O."/>
            <person name="Kuo R.C."/>
            <person name="Labutti K."/>
            <person name="Haridas S."/>
            <person name="Kuo A."/>
            <person name="Salamov A."/>
            <person name="Ahrendt S.R."/>
            <person name="Lipzen A."/>
            <person name="Sullivan W."/>
            <person name="Andreopoulos W.B."/>
            <person name="Clum A."/>
            <person name="Lindquist E."/>
            <person name="Daum C."/>
            <person name="Ramamoorthy G.K."/>
            <person name="Gryganskyi A."/>
            <person name="Culley D."/>
            <person name="Magnuson J.K."/>
            <person name="James T.Y."/>
            <person name="O'Malley M.A."/>
            <person name="Stajich J.E."/>
            <person name="Spatafora J.W."/>
            <person name="Visel A."/>
            <person name="Grigoriev I.V."/>
        </authorList>
    </citation>
    <scope>NUCLEOTIDE SEQUENCE [LARGE SCALE GENOMIC DNA]</scope>
    <source>
        <strain evidence="2 3">NRRL 1336</strain>
    </source>
</reference>
<sequence length="556" mass="60486">MSHYGSPTLSQASSSDNETTFSHNIVSGDFPQSPPTPAADPSMPPSRFLAAFQKIRQQKSSLDHSIDTTTPSTVNGMATRTMRALPTPTSSTIGSGSKSTSFTEKIKTKFKPSWVHSSRSSAIAPPPSPRQPARQPATKKSSCSSSPTVATLQASPSSTSIMNRSWSHFSRPFSSPSSLKYSSLHYPQQTKHQQHNEMIEGQMSPLYGKRTSSPSHRHSSRNLAVPPPLQQHQHQQQRLAQIPILPSAPIQSSGRKEYRHNTISRTIAPVDHRNGTSAIPWDYSFDTASYIPRSSIIISPTCSTSSQHSSKSSLSVTASSSTSASSSPTSLSADLPHDSKKPLDLRIDINGIPGSTSKSTAPYSPVSHWSLSPAQSGYHIDSPTSTSRLLSSSSIPNEATNTLHEPTATTVTHSSSTNSFSKRPSPHLALKSTGDGNGIKGNRTTTTCNESLSTKPKTTKSRSILHLKTTASNNNSSNNKLNLKKKKKKHHVRFVSTAKVQDTFSKYDYDRASDPYAICTRLTAHLAQQIKDELNAFKLEEMLVHHQSRGNTQFFM</sequence>
<feature type="compositionally biased region" description="Polar residues" evidence="1">
    <location>
        <begin position="67"/>
        <end position="78"/>
    </location>
</feature>
<proteinExistence type="predicted"/>
<dbReference type="EMBL" id="MCGE01000002">
    <property type="protein sequence ID" value="ORZ24117.1"/>
    <property type="molecule type" value="Genomic_DNA"/>
</dbReference>
<feature type="compositionally biased region" description="Polar residues" evidence="1">
    <location>
        <begin position="442"/>
        <end position="456"/>
    </location>
</feature>
<gene>
    <name evidence="2" type="ORF">BCR42DRAFT_402275</name>
</gene>
<keyword evidence="3" id="KW-1185">Reference proteome</keyword>
<feature type="region of interest" description="Disordered" evidence="1">
    <location>
        <begin position="378"/>
        <end position="461"/>
    </location>
</feature>
<evidence type="ECO:0000313" key="2">
    <source>
        <dbReference type="EMBL" id="ORZ24117.1"/>
    </source>
</evidence>
<feature type="region of interest" description="Disordered" evidence="1">
    <location>
        <begin position="1"/>
        <end position="163"/>
    </location>
</feature>
<feature type="compositionally biased region" description="Basic and acidic residues" evidence="1">
    <location>
        <begin position="335"/>
        <end position="347"/>
    </location>
</feature>
<feature type="compositionally biased region" description="Polar residues" evidence="1">
    <location>
        <begin position="138"/>
        <end position="163"/>
    </location>
</feature>
<feature type="compositionally biased region" description="Low complexity" evidence="1">
    <location>
        <begin position="318"/>
        <end position="334"/>
    </location>
</feature>
<feature type="region of interest" description="Disordered" evidence="1">
    <location>
        <begin position="318"/>
        <end position="365"/>
    </location>
</feature>
<evidence type="ECO:0000256" key="1">
    <source>
        <dbReference type="SAM" id="MobiDB-lite"/>
    </source>
</evidence>
<organism evidence="2 3">
    <name type="scientific">Absidia repens</name>
    <dbReference type="NCBI Taxonomy" id="90262"/>
    <lineage>
        <taxon>Eukaryota</taxon>
        <taxon>Fungi</taxon>
        <taxon>Fungi incertae sedis</taxon>
        <taxon>Mucoromycota</taxon>
        <taxon>Mucoromycotina</taxon>
        <taxon>Mucoromycetes</taxon>
        <taxon>Mucorales</taxon>
        <taxon>Cunninghamellaceae</taxon>
        <taxon>Absidia</taxon>
    </lineage>
</organism>
<feature type="compositionally biased region" description="Polar residues" evidence="1">
    <location>
        <begin position="353"/>
        <end position="365"/>
    </location>
</feature>
<feature type="compositionally biased region" description="Pro residues" evidence="1">
    <location>
        <begin position="32"/>
        <end position="44"/>
    </location>
</feature>
<dbReference type="OrthoDB" id="5563016at2759"/>
<feature type="compositionally biased region" description="Polar residues" evidence="1">
    <location>
        <begin position="395"/>
        <end position="422"/>
    </location>
</feature>
<feature type="region of interest" description="Disordered" evidence="1">
    <location>
        <begin position="205"/>
        <end position="238"/>
    </location>
</feature>
<dbReference type="GO" id="GO:0003779">
    <property type="term" value="F:actin binding"/>
    <property type="evidence" value="ECO:0007669"/>
    <property type="project" value="TreeGrafter"/>
</dbReference>
<dbReference type="AlphaFoldDB" id="A0A1X2IXT8"/>
<dbReference type="PANTHER" id="PTHR12751">
    <property type="entry name" value="PHOSPHATASE AND ACTIN REGULATOR PHACTR"/>
    <property type="match status" value="1"/>
</dbReference>
<feature type="compositionally biased region" description="Low complexity" evidence="1">
    <location>
        <begin position="382"/>
        <end position="394"/>
    </location>
</feature>
<feature type="compositionally biased region" description="Low complexity" evidence="1">
    <location>
        <begin position="86"/>
        <end position="103"/>
    </location>
</feature>
<comment type="caution">
    <text evidence="2">The sequence shown here is derived from an EMBL/GenBank/DDBJ whole genome shotgun (WGS) entry which is preliminary data.</text>
</comment>
<dbReference type="PANTHER" id="PTHR12751:SF18">
    <property type="entry name" value="PHOSPHATASE AND ACTIN REGULATOR 1"/>
    <property type="match status" value="1"/>
</dbReference>
<dbReference type="GO" id="GO:0030036">
    <property type="term" value="P:actin cytoskeleton organization"/>
    <property type="evidence" value="ECO:0007669"/>
    <property type="project" value="TreeGrafter"/>
</dbReference>
<protein>
    <submittedName>
        <fullName evidence="2">Uncharacterized protein</fullName>
    </submittedName>
</protein>
<dbReference type="STRING" id="90262.A0A1X2IXT8"/>
<dbReference type="Proteomes" id="UP000193560">
    <property type="component" value="Unassembled WGS sequence"/>
</dbReference>